<dbReference type="PANTHER" id="PTHR38685">
    <property type="entry name" value="CELL DIVISION PROTEIN ZIPA"/>
    <property type="match status" value="1"/>
</dbReference>
<evidence type="ECO:0000313" key="13">
    <source>
        <dbReference type="EMBL" id="GHA00719.1"/>
    </source>
</evidence>
<feature type="region of interest" description="Disordered" evidence="10">
    <location>
        <begin position="48"/>
        <end position="125"/>
    </location>
</feature>
<evidence type="ECO:0000256" key="10">
    <source>
        <dbReference type="SAM" id="MobiDB-lite"/>
    </source>
</evidence>
<gene>
    <name evidence="13" type="ORF">GCM10008090_07120</name>
</gene>
<keyword evidence="5 11" id="KW-1133">Transmembrane helix</keyword>
<evidence type="ECO:0000256" key="1">
    <source>
        <dbReference type="ARBA" id="ARBA00022475"/>
    </source>
</evidence>
<comment type="function">
    <text evidence="8">Essential cell division protein that stabilizes the FtsZ protofilaments by cross-linking them and that serves as a cytoplasmic membrane anchor for the Z ring. Also required for the recruitment to the septal ring of downstream cell division proteins.</text>
</comment>
<proteinExistence type="inferred from homology"/>
<evidence type="ECO:0000256" key="4">
    <source>
        <dbReference type="ARBA" id="ARBA00022692"/>
    </source>
</evidence>
<dbReference type="InterPro" id="IPR036765">
    <property type="entry name" value="ZipA_FtsZ-bd_C_sf"/>
</dbReference>
<evidence type="ECO:0000256" key="7">
    <source>
        <dbReference type="ARBA" id="ARBA00023306"/>
    </source>
</evidence>
<keyword evidence="4 9" id="KW-0812">Transmembrane</keyword>
<accession>A0A918RMB9</accession>
<feature type="compositionally biased region" description="Low complexity" evidence="10">
    <location>
        <begin position="110"/>
        <end position="125"/>
    </location>
</feature>
<dbReference type="Pfam" id="PF04354">
    <property type="entry name" value="ZipA_C"/>
    <property type="match status" value="1"/>
</dbReference>
<feature type="transmembrane region" description="Helical" evidence="11">
    <location>
        <begin position="6"/>
        <end position="25"/>
    </location>
</feature>
<keyword evidence="6 9" id="KW-0472">Membrane</keyword>
<evidence type="ECO:0000256" key="6">
    <source>
        <dbReference type="ARBA" id="ARBA00023136"/>
    </source>
</evidence>
<dbReference type="InterPro" id="IPR007449">
    <property type="entry name" value="ZipA_FtsZ-bd_C"/>
</dbReference>
<dbReference type="SUPFAM" id="SSF64383">
    <property type="entry name" value="Cell-division protein ZipA, C-terminal domain"/>
    <property type="match status" value="1"/>
</dbReference>
<evidence type="ECO:0000256" key="8">
    <source>
        <dbReference type="RuleBase" id="RU003612"/>
    </source>
</evidence>
<comment type="caution">
    <text evidence="13">The sequence shown here is derived from an EMBL/GenBank/DDBJ whole genome shotgun (WGS) entry which is preliminary data.</text>
</comment>
<keyword evidence="7 8" id="KW-0131">Cell cycle</keyword>
<dbReference type="EMBL" id="BMXA01000001">
    <property type="protein sequence ID" value="GHA00719.1"/>
    <property type="molecule type" value="Genomic_DNA"/>
</dbReference>
<organism evidence="13 14">
    <name type="scientific">Arenicella chitinivorans</name>
    <dbReference type="NCBI Taxonomy" id="1329800"/>
    <lineage>
        <taxon>Bacteria</taxon>
        <taxon>Pseudomonadati</taxon>
        <taxon>Pseudomonadota</taxon>
        <taxon>Gammaproteobacteria</taxon>
        <taxon>Arenicellales</taxon>
        <taxon>Arenicellaceae</taxon>
        <taxon>Arenicella</taxon>
    </lineage>
</organism>
<feature type="domain" description="ZipA C-terminal FtsZ-binding" evidence="12">
    <location>
        <begin position="282"/>
        <end position="412"/>
    </location>
</feature>
<evidence type="ECO:0000256" key="11">
    <source>
        <dbReference type="SAM" id="Phobius"/>
    </source>
</evidence>
<evidence type="ECO:0000256" key="3">
    <source>
        <dbReference type="ARBA" id="ARBA00022618"/>
    </source>
</evidence>
<dbReference type="Proteomes" id="UP000614811">
    <property type="component" value="Unassembled WGS sequence"/>
</dbReference>
<evidence type="ECO:0000256" key="5">
    <source>
        <dbReference type="ARBA" id="ARBA00022989"/>
    </source>
</evidence>
<dbReference type="Gene3D" id="3.30.1400.10">
    <property type="entry name" value="ZipA, C-terminal FtsZ-binding domain"/>
    <property type="match status" value="1"/>
</dbReference>
<dbReference type="AlphaFoldDB" id="A0A918RMB9"/>
<keyword evidence="3 8" id="KW-0132">Cell division</keyword>
<protein>
    <recommendedName>
        <fullName evidence="8">Cell division protein ZipA</fullName>
    </recommendedName>
</protein>
<feature type="compositionally biased region" description="Polar residues" evidence="10">
    <location>
        <begin position="53"/>
        <end position="71"/>
    </location>
</feature>
<reference evidence="13" key="2">
    <citation type="submission" date="2020-09" db="EMBL/GenBank/DDBJ databases">
        <authorList>
            <person name="Sun Q."/>
            <person name="Kim S."/>
        </authorList>
    </citation>
    <scope>NUCLEOTIDE SEQUENCE</scope>
    <source>
        <strain evidence="13">KCTC 12711</strain>
    </source>
</reference>
<keyword evidence="14" id="KW-1185">Reference proteome</keyword>
<name>A0A918RMB9_9GAMM</name>
<evidence type="ECO:0000256" key="9">
    <source>
        <dbReference type="RuleBase" id="RU003613"/>
    </source>
</evidence>
<dbReference type="GO" id="GO:0032153">
    <property type="term" value="C:cell division site"/>
    <property type="evidence" value="ECO:0007669"/>
    <property type="project" value="TreeGrafter"/>
</dbReference>
<comment type="subcellular location">
    <subcellularLocation>
        <location evidence="9">Cell inner membrane</location>
        <topology evidence="9">Single-pass type I membrane protein</topology>
    </subcellularLocation>
</comment>
<dbReference type="GO" id="GO:0005886">
    <property type="term" value="C:plasma membrane"/>
    <property type="evidence" value="ECO:0007669"/>
    <property type="project" value="UniProtKB-SubCell"/>
</dbReference>
<keyword evidence="1 9" id="KW-1003">Cell membrane</keyword>
<reference evidence="13" key="1">
    <citation type="journal article" date="2014" name="Int. J. Syst. Evol. Microbiol.">
        <title>Complete genome sequence of Corynebacterium casei LMG S-19264T (=DSM 44701T), isolated from a smear-ripened cheese.</title>
        <authorList>
            <consortium name="US DOE Joint Genome Institute (JGI-PGF)"/>
            <person name="Walter F."/>
            <person name="Albersmeier A."/>
            <person name="Kalinowski J."/>
            <person name="Ruckert C."/>
        </authorList>
    </citation>
    <scope>NUCLEOTIDE SEQUENCE</scope>
    <source>
        <strain evidence="13">KCTC 12711</strain>
    </source>
</reference>
<dbReference type="InterPro" id="IPR011919">
    <property type="entry name" value="Cell_div_ZipA"/>
</dbReference>
<comment type="similarity">
    <text evidence="8">Belongs to the ZipA family.</text>
</comment>
<dbReference type="PANTHER" id="PTHR38685:SF1">
    <property type="entry name" value="CELL DIVISION PROTEIN ZIPA"/>
    <property type="match status" value="1"/>
</dbReference>
<dbReference type="SMART" id="SM00771">
    <property type="entry name" value="ZipA_C"/>
    <property type="match status" value="1"/>
</dbReference>
<evidence type="ECO:0000259" key="12">
    <source>
        <dbReference type="SMART" id="SM00771"/>
    </source>
</evidence>
<evidence type="ECO:0000256" key="2">
    <source>
        <dbReference type="ARBA" id="ARBA00022519"/>
    </source>
</evidence>
<dbReference type="GO" id="GO:0000917">
    <property type="term" value="P:division septum assembly"/>
    <property type="evidence" value="ECO:0007669"/>
    <property type="project" value="TreeGrafter"/>
</dbReference>
<dbReference type="RefSeq" id="WP_189398618.1">
    <property type="nucleotide sequence ID" value="NZ_BMXA01000001.1"/>
</dbReference>
<keyword evidence="2 9" id="KW-0997">Cell inner membrane</keyword>
<evidence type="ECO:0000313" key="14">
    <source>
        <dbReference type="Proteomes" id="UP000614811"/>
    </source>
</evidence>
<sequence length="435" mass="47916">MADLYLIFFLVGAVLFLGIVGYSYWQKSRVHDDKKSDYVDPLFAQISGDKTDVSTPSGHTEQSDTTLSLSTADEGASGAESVLPDIKPSANASTPSGHTKVHKEPSLTKPSSSQQPVPESPQVREPSLREAAINSMPNDKLAEGQSAAELVKPHTDPKTSSMVTELVARIKNPGPIEQQGLLGLFRKHDFKFHRKVHIYGLNELTDMWRDIEFELPSARFTELGVSIQLADREGAMSKKELHDFQQMVLEFTNAYDAPFEFSMDLDEALAQAAALDKLGRRYDSMAVLNVVPRSKSGFRMADIESCARDLMMSTDKNGIFMKTEGHKSNMTVLYRLACTDGTGQFGITVSSAAPVHDLVVYMNVPTTNDPERVFEAMVKDANSLATWLDGKVVDRVGKVMTQRSYSTLMQQVSDIAFSMQQDGLTPGDAVSKKLF</sequence>